<dbReference type="InterPro" id="IPR029016">
    <property type="entry name" value="GAF-like_dom_sf"/>
</dbReference>
<evidence type="ECO:0000256" key="3">
    <source>
        <dbReference type="ARBA" id="ARBA00023015"/>
    </source>
</evidence>
<accession>A0ABT3V4B6</accession>
<evidence type="ECO:0000256" key="4">
    <source>
        <dbReference type="ARBA" id="ARBA00023163"/>
    </source>
</evidence>
<evidence type="ECO:0000259" key="5">
    <source>
        <dbReference type="PROSITE" id="PS50921"/>
    </source>
</evidence>
<dbReference type="SMART" id="SM01012">
    <property type="entry name" value="ANTAR"/>
    <property type="match status" value="1"/>
</dbReference>
<evidence type="ECO:0000313" key="6">
    <source>
        <dbReference type="EMBL" id="MCX4233113.1"/>
    </source>
</evidence>
<dbReference type="InterPro" id="IPR012074">
    <property type="entry name" value="GAF_ANTAR"/>
</dbReference>
<evidence type="ECO:0000313" key="7">
    <source>
        <dbReference type="Proteomes" id="UP001165590"/>
    </source>
</evidence>
<comment type="caution">
    <text evidence="6">The sequence shown here is derived from an EMBL/GenBank/DDBJ whole genome shotgun (WGS) entry which is preliminary data.</text>
</comment>
<sequence length="241" mass="26512">MATQQRVLKILVEAVDTLTADFDLIEFLHRLSVRCVELLSADAVGMMIVDQHGELQLIAASDERTRLLELFALQHDQGPCVRCYHSGEAQLNINLTSSAVTADFGPFAARAREGGFVVTHALPMKLRREVIGAVNLFDTRLHHLSDSDIQIGQAIADVATIAILQQRTIEQGYAEKAQLQAALSNRVIIEQAKGILSERQNLGLDDTFDAMRALARHRGLRVTELARQITEGTFDGDITSA</sequence>
<keyword evidence="3" id="KW-0805">Transcription regulation</keyword>
<dbReference type="InterPro" id="IPR003018">
    <property type="entry name" value="GAF"/>
</dbReference>
<dbReference type="InterPro" id="IPR011006">
    <property type="entry name" value="CheY-like_superfamily"/>
</dbReference>
<dbReference type="SUPFAM" id="SSF52172">
    <property type="entry name" value="CheY-like"/>
    <property type="match status" value="1"/>
</dbReference>
<keyword evidence="4" id="KW-0804">Transcription</keyword>
<keyword evidence="2" id="KW-0418">Kinase</keyword>
<dbReference type="EMBL" id="JAIFZO010000002">
    <property type="protein sequence ID" value="MCX4233113.1"/>
    <property type="molecule type" value="Genomic_DNA"/>
</dbReference>
<dbReference type="SMART" id="SM00065">
    <property type="entry name" value="GAF"/>
    <property type="match status" value="1"/>
</dbReference>
<dbReference type="Pfam" id="PF03861">
    <property type="entry name" value="ANTAR"/>
    <property type="match status" value="1"/>
</dbReference>
<organism evidence="6 7">
    <name type="scientific">Streptomyces ortus</name>
    <dbReference type="NCBI Taxonomy" id="2867268"/>
    <lineage>
        <taxon>Bacteria</taxon>
        <taxon>Bacillati</taxon>
        <taxon>Actinomycetota</taxon>
        <taxon>Actinomycetes</taxon>
        <taxon>Kitasatosporales</taxon>
        <taxon>Streptomycetaceae</taxon>
        <taxon>Streptomyces</taxon>
    </lineage>
</organism>
<evidence type="ECO:0000256" key="1">
    <source>
        <dbReference type="ARBA" id="ARBA00022679"/>
    </source>
</evidence>
<dbReference type="InterPro" id="IPR005561">
    <property type="entry name" value="ANTAR"/>
</dbReference>
<dbReference type="Proteomes" id="UP001165590">
    <property type="component" value="Unassembled WGS sequence"/>
</dbReference>
<name>A0ABT3V4B6_9ACTN</name>
<keyword evidence="1" id="KW-0808">Transferase</keyword>
<dbReference type="Gene3D" id="3.30.450.40">
    <property type="match status" value="1"/>
</dbReference>
<dbReference type="RefSeq" id="WP_267026079.1">
    <property type="nucleotide sequence ID" value="NZ_JAIFZO010000002.1"/>
</dbReference>
<dbReference type="Gene3D" id="1.10.10.10">
    <property type="entry name" value="Winged helix-like DNA-binding domain superfamily/Winged helix DNA-binding domain"/>
    <property type="match status" value="1"/>
</dbReference>
<feature type="domain" description="ANTAR" evidence="5">
    <location>
        <begin position="169"/>
        <end position="230"/>
    </location>
</feature>
<dbReference type="PROSITE" id="PS50921">
    <property type="entry name" value="ANTAR"/>
    <property type="match status" value="1"/>
</dbReference>
<keyword evidence="7" id="KW-1185">Reference proteome</keyword>
<evidence type="ECO:0000256" key="2">
    <source>
        <dbReference type="ARBA" id="ARBA00022777"/>
    </source>
</evidence>
<dbReference type="InterPro" id="IPR036388">
    <property type="entry name" value="WH-like_DNA-bd_sf"/>
</dbReference>
<dbReference type="SUPFAM" id="SSF55781">
    <property type="entry name" value="GAF domain-like"/>
    <property type="match status" value="1"/>
</dbReference>
<protein>
    <submittedName>
        <fullName evidence="6">GAF and ANTAR domain-containing protein</fullName>
    </submittedName>
</protein>
<proteinExistence type="predicted"/>
<dbReference type="PIRSF" id="PIRSF036625">
    <property type="entry name" value="GAF_ANTAR"/>
    <property type="match status" value="1"/>
</dbReference>
<reference evidence="6" key="1">
    <citation type="journal article" date="2022" name="bioRxiv">
        <title>Discovery and biosynthetic assessment of Streptomyces ortus sp nov. isolated from a deep-sea sponge.</title>
        <authorList>
            <person name="Williams S.E."/>
        </authorList>
    </citation>
    <scope>NUCLEOTIDE SEQUENCE</scope>
    <source>
        <strain evidence="6">A15ISP2-DRY2</strain>
    </source>
</reference>
<dbReference type="Pfam" id="PF13185">
    <property type="entry name" value="GAF_2"/>
    <property type="match status" value="1"/>
</dbReference>
<gene>
    <name evidence="6" type="ORF">K3769_10035</name>
</gene>